<comment type="caution">
    <text evidence="8">The sequence shown here is derived from an EMBL/GenBank/DDBJ whole genome shotgun (WGS) entry which is preliminary data.</text>
</comment>
<keyword evidence="9" id="KW-1185">Reference proteome</keyword>
<dbReference type="Proteomes" id="UP000613580">
    <property type="component" value="Unassembled WGS sequence"/>
</dbReference>
<keyword evidence="7" id="KW-0812">Transmembrane</keyword>
<evidence type="ECO:0000256" key="3">
    <source>
        <dbReference type="ARBA" id="ARBA00022645"/>
    </source>
</evidence>
<dbReference type="EC" id="3.4.16.5" evidence="2"/>
<comment type="similarity">
    <text evidence="1">Belongs to the peptidase S10 family.</text>
</comment>
<keyword evidence="4" id="KW-0645">Protease</keyword>
<evidence type="ECO:0000256" key="4">
    <source>
        <dbReference type="ARBA" id="ARBA00022670"/>
    </source>
</evidence>
<evidence type="ECO:0000256" key="6">
    <source>
        <dbReference type="ARBA" id="ARBA00023180"/>
    </source>
</evidence>
<dbReference type="Gene3D" id="3.40.50.1820">
    <property type="entry name" value="alpha/beta hydrolase"/>
    <property type="match status" value="1"/>
</dbReference>
<proteinExistence type="inferred from homology"/>
<keyword evidence="3" id="KW-0121">Carboxypeptidase</keyword>
<dbReference type="PANTHER" id="PTHR11802">
    <property type="entry name" value="SERINE PROTEASE FAMILY S10 SERINE CARBOXYPEPTIDASE"/>
    <property type="match status" value="1"/>
</dbReference>
<keyword evidence="7" id="KW-0472">Membrane</keyword>
<evidence type="ECO:0000256" key="1">
    <source>
        <dbReference type="ARBA" id="ARBA00009431"/>
    </source>
</evidence>
<dbReference type="EMBL" id="JACAZE010000017">
    <property type="protein sequence ID" value="KAF7296318.1"/>
    <property type="molecule type" value="Genomic_DNA"/>
</dbReference>
<reference evidence="8" key="1">
    <citation type="submission" date="2020-05" db="EMBL/GenBank/DDBJ databases">
        <title>Mycena genomes resolve the evolution of fungal bioluminescence.</title>
        <authorList>
            <person name="Tsai I.J."/>
        </authorList>
    </citation>
    <scope>NUCLEOTIDE SEQUENCE</scope>
    <source>
        <strain evidence="8">110903Hualien_Pintung</strain>
    </source>
</reference>
<dbReference type="Gene3D" id="1.10.287.410">
    <property type="match status" value="1"/>
</dbReference>
<dbReference type="GO" id="GO:0006508">
    <property type="term" value="P:proteolysis"/>
    <property type="evidence" value="ECO:0007669"/>
    <property type="project" value="UniProtKB-KW"/>
</dbReference>
<gene>
    <name evidence="8" type="ORF">HMN09_01101600</name>
</gene>
<keyword evidence="6" id="KW-0325">Glycoprotein</keyword>
<dbReference type="InterPro" id="IPR001563">
    <property type="entry name" value="Peptidase_S10"/>
</dbReference>
<dbReference type="PANTHER" id="PTHR11802:SF113">
    <property type="entry name" value="SERINE CARBOXYPEPTIDASE CTSA-4.1"/>
    <property type="match status" value="1"/>
</dbReference>
<evidence type="ECO:0000256" key="7">
    <source>
        <dbReference type="SAM" id="Phobius"/>
    </source>
</evidence>
<sequence length="553" mass="60379">MSSKPCSSSSDSDTKLPSSALLPVALSVRENPSTKRHKLFVHLAFFCIAAAFSAFCFIHRGQQANAEMQKHTFYHNVSRVSLPCASGMVNASVSYAGHIGLEGDSKDAPKRSFFWYFSAEENPEDAPLILSMGGGPGTSGLMNALWGQSPCLVTEEGLTENPNRWTQKHNLLILDHPIGAGFSYGTRVNNSFDARADAYDFLQKFFVLFPQLARNKLVLSGGSYGGIHVPNIATAIHQHNLLIGAGKGLPGTQHVNLEALILSNPLSNPHAHFSWLLHYRCVTHQLHNATTCANFYTKLPACLDAIQMAFDTSKLEHRQAAAGACWPLAAEVPGINTEDIREECANEPTDEEDAVGCHEEFVWVPHALDNTTTYTADGRILTVREALGLPPPSKLPYKSLNRRVAEEFGGQGDMRVAFFLYESWLTDGGRFRPHHELYTPLLEAGIRVLHYTGLQDANCAWPGIESFLTLLQSPYQTAFRAAPDIPWATGSDSDAEGGSDAGLVTVRAVGDAAHTAGNFAHVRVEGAGHFTVKDQPALAKRIVETWVADEPWF</sequence>
<keyword evidence="7" id="KW-1133">Transmembrane helix</keyword>
<dbReference type="Pfam" id="PF00450">
    <property type="entry name" value="Peptidase_S10"/>
    <property type="match status" value="1"/>
</dbReference>
<accession>A0A8H6SCC6</accession>
<dbReference type="SUPFAM" id="SSF53474">
    <property type="entry name" value="alpha/beta-Hydrolases"/>
    <property type="match status" value="1"/>
</dbReference>
<organism evidence="8 9">
    <name type="scientific">Mycena chlorophos</name>
    <name type="common">Agaric fungus</name>
    <name type="synonym">Agaricus chlorophos</name>
    <dbReference type="NCBI Taxonomy" id="658473"/>
    <lineage>
        <taxon>Eukaryota</taxon>
        <taxon>Fungi</taxon>
        <taxon>Dikarya</taxon>
        <taxon>Basidiomycota</taxon>
        <taxon>Agaricomycotina</taxon>
        <taxon>Agaricomycetes</taxon>
        <taxon>Agaricomycetidae</taxon>
        <taxon>Agaricales</taxon>
        <taxon>Marasmiineae</taxon>
        <taxon>Mycenaceae</taxon>
        <taxon>Mycena</taxon>
    </lineage>
</organism>
<dbReference type="OrthoDB" id="443318at2759"/>
<evidence type="ECO:0000313" key="8">
    <source>
        <dbReference type="EMBL" id="KAF7296318.1"/>
    </source>
</evidence>
<feature type="transmembrane region" description="Helical" evidence="7">
    <location>
        <begin position="39"/>
        <end position="60"/>
    </location>
</feature>
<evidence type="ECO:0000256" key="5">
    <source>
        <dbReference type="ARBA" id="ARBA00022801"/>
    </source>
</evidence>
<keyword evidence="5" id="KW-0378">Hydrolase</keyword>
<dbReference type="InterPro" id="IPR029058">
    <property type="entry name" value="AB_hydrolase_fold"/>
</dbReference>
<dbReference type="GO" id="GO:0004185">
    <property type="term" value="F:serine-type carboxypeptidase activity"/>
    <property type="evidence" value="ECO:0007669"/>
    <property type="project" value="UniProtKB-EC"/>
</dbReference>
<name>A0A8H6SCC6_MYCCL</name>
<dbReference type="AlphaFoldDB" id="A0A8H6SCC6"/>
<evidence type="ECO:0000313" key="9">
    <source>
        <dbReference type="Proteomes" id="UP000613580"/>
    </source>
</evidence>
<evidence type="ECO:0000256" key="2">
    <source>
        <dbReference type="ARBA" id="ARBA00012446"/>
    </source>
</evidence>
<dbReference type="PRINTS" id="PR00724">
    <property type="entry name" value="CRBOXYPTASEC"/>
</dbReference>
<protein>
    <recommendedName>
        <fullName evidence="2">carboxypeptidase C</fullName>
        <ecNumber evidence="2">3.4.16.5</ecNumber>
    </recommendedName>
</protein>